<dbReference type="InterPro" id="IPR037235">
    <property type="entry name" value="TRCF-like_C_D7"/>
</dbReference>
<evidence type="ECO:0000313" key="12">
    <source>
        <dbReference type="EMBL" id="AEH50795.1"/>
    </source>
</evidence>
<dbReference type="GO" id="GO:0000716">
    <property type="term" value="P:transcription-coupled nucleotide-excision repair, DNA damage recognition"/>
    <property type="evidence" value="ECO:0007669"/>
    <property type="project" value="UniProtKB-UniRule"/>
</dbReference>
<dbReference type="Pfam" id="PF00271">
    <property type="entry name" value="Helicase_C"/>
    <property type="match status" value="1"/>
</dbReference>
<evidence type="ECO:0000256" key="3">
    <source>
        <dbReference type="ARBA" id="ARBA00022763"/>
    </source>
</evidence>
<gene>
    <name evidence="9" type="primary">mfd</name>
    <name evidence="12" type="ORF">Theth_0710</name>
</gene>
<evidence type="ECO:0000259" key="11">
    <source>
        <dbReference type="PROSITE" id="PS51194"/>
    </source>
</evidence>
<dbReference type="SUPFAM" id="SSF52540">
    <property type="entry name" value="P-loop containing nucleoside triphosphate hydrolases"/>
    <property type="match status" value="3"/>
</dbReference>
<comment type="similarity">
    <text evidence="9">In the C-terminal section; belongs to the helicase family. RecG subfamily.</text>
</comment>
<dbReference type="GO" id="GO:0005524">
    <property type="term" value="F:ATP binding"/>
    <property type="evidence" value="ECO:0007669"/>
    <property type="project" value="UniProtKB-UniRule"/>
</dbReference>
<evidence type="ECO:0000256" key="8">
    <source>
        <dbReference type="ARBA" id="ARBA00023204"/>
    </source>
</evidence>
<proteinExistence type="inferred from homology"/>
<dbReference type="Pfam" id="PF17757">
    <property type="entry name" value="UvrB_inter"/>
    <property type="match status" value="1"/>
</dbReference>
<dbReference type="InterPro" id="IPR027417">
    <property type="entry name" value="P-loop_NTPase"/>
</dbReference>
<dbReference type="SMART" id="SM01058">
    <property type="entry name" value="CarD_TRCF"/>
    <property type="match status" value="1"/>
</dbReference>
<evidence type="ECO:0000256" key="1">
    <source>
        <dbReference type="ARBA" id="ARBA00022490"/>
    </source>
</evidence>
<dbReference type="PROSITE" id="PS51194">
    <property type="entry name" value="HELICASE_CTER"/>
    <property type="match status" value="1"/>
</dbReference>
<evidence type="ECO:0000256" key="2">
    <source>
        <dbReference type="ARBA" id="ARBA00022741"/>
    </source>
</evidence>
<dbReference type="GO" id="GO:0003684">
    <property type="term" value="F:damaged DNA binding"/>
    <property type="evidence" value="ECO:0007669"/>
    <property type="project" value="InterPro"/>
</dbReference>
<dbReference type="PROSITE" id="PS51192">
    <property type="entry name" value="HELICASE_ATP_BIND_1"/>
    <property type="match status" value="1"/>
</dbReference>
<feature type="domain" description="Helicase C-terminal" evidence="11">
    <location>
        <begin position="610"/>
        <end position="762"/>
    </location>
</feature>
<sequence length="944" mass="108440">MTLDKLFEDLQSDCILIVVPTEYDAQKLADHFGFDYFPSHDVFPFENVDVSFFVRSARIKTLWKILFFQKAKVVSTLHAITRKTLSPEVLRKHCFQITIGQELKEIDFEKLLYLMGYERTFLVRSGGEYAIRGDILDFFGPLQNIPVRVEFFGRKVESIRIFDPATQRSIDSIKEVTILPVREYISENHDLDTIPGKAMSNSTILDYAKFEVVFVNYKKCQEEYVKREKEIREILTDQQMEEYQLYSQVPLSQILEKISNPIFVEADLDKLKTVKIQTSAVSQIPVVDEEELVEGDYVVHVDYGIGIFEGVRRISNVFGTKEYLCIKYEDSTVYVPVERLDRVQKYIGDKGKVKIDKIRLSTWNKRLEKVKKDVREKIQELVELYFKRQQVTGLSLKGDPDLETEFAKTFPYVETEDQMKAIEEVLEDLASDKPADRLICGDAGFGKTEVALRAAFRCVVSGKQVAVLAPTTVLARQHYETFKSRMEKFSVSVKLLDRTISQKERKQILFDLKSGKIDVIVGTHSLLSDKVKFFDLGLVIIDEEQNFGVEQKEKFKKMRLNVNIISMSATPIPRTLHMALSGMKDLSVLNTPPQGRLPVITYVGKYNDLLVRSAVLREVNRGGQVIYVHNRVNDLERIFRHLQELIPEVKMVMAHGQMSSSKLSKAVRMFYEHEVDMIVCTSIIENGVDVPTANTLIVDDSYRYGIAQLYQLRGRVGRSDKRGFAYFLYDVEPSPSAKYRLKALEAFKGAGSGLQLAMLDMQMRGIGSIFGFEQHGNINSVGLSLYLEILNREIKQALSLQTYEPVLEEENRIDVEIEGIPGELVIPESYVANPMERMRLYRKLAACRDLKEIEEVRNELLDRFGKIPQQVNLLLDLFKIRILSHKVGLKKISYDGETLKITGASALKQIKLNKKHIYNEKEDCLLIYGVEPQEVLKILHQFLE</sequence>
<dbReference type="GO" id="GO:0005737">
    <property type="term" value="C:cytoplasm"/>
    <property type="evidence" value="ECO:0007669"/>
    <property type="project" value="UniProtKB-SubCell"/>
</dbReference>
<keyword evidence="4 9" id="KW-0378">Hydrolase</keyword>
<dbReference type="SUPFAM" id="SSF143517">
    <property type="entry name" value="TRCF domain-like"/>
    <property type="match status" value="1"/>
</dbReference>
<dbReference type="GO" id="GO:0003678">
    <property type="term" value="F:DNA helicase activity"/>
    <property type="evidence" value="ECO:0007669"/>
    <property type="project" value="TreeGrafter"/>
</dbReference>
<dbReference type="Gene3D" id="2.40.10.170">
    <property type="match status" value="1"/>
</dbReference>
<keyword evidence="13" id="KW-1185">Reference proteome</keyword>
<dbReference type="InterPro" id="IPR001650">
    <property type="entry name" value="Helicase_C-like"/>
</dbReference>
<dbReference type="SMART" id="SM00982">
    <property type="entry name" value="TRCF"/>
    <property type="match status" value="1"/>
</dbReference>
<dbReference type="EC" id="3.6.4.-" evidence="9"/>
<comment type="subcellular location">
    <subcellularLocation>
        <location evidence="9">Cytoplasm</location>
    </subcellularLocation>
</comment>
<dbReference type="EMBL" id="CP002351">
    <property type="protein sequence ID" value="AEH50795.1"/>
    <property type="molecule type" value="Genomic_DNA"/>
</dbReference>
<dbReference type="InterPro" id="IPR047112">
    <property type="entry name" value="RecG/Mfd"/>
</dbReference>
<dbReference type="PANTHER" id="PTHR47964:SF1">
    <property type="entry name" value="ATP-DEPENDENT DNA HELICASE HOMOLOG RECG, CHLOROPLASTIC"/>
    <property type="match status" value="1"/>
</dbReference>
<dbReference type="Gene3D" id="3.30.2060.10">
    <property type="entry name" value="Penicillin-binding protein 1b domain"/>
    <property type="match status" value="1"/>
</dbReference>
<comment type="function">
    <text evidence="9">Couples transcription and DNA repair by recognizing RNA polymerase (RNAP) stalled at DNA lesions. Mediates ATP-dependent release of RNAP and its truncated transcript from the DNA, and recruitment of nucleotide excision repair machinery to the damaged site.</text>
</comment>
<dbReference type="eggNOG" id="COG1197">
    <property type="taxonomic scope" value="Bacteria"/>
</dbReference>
<dbReference type="InterPro" id="IPR004576">
    <property type="entry name" value="Mfd"/>
</dbReference>
<keyword evidence="3 9" id="KW-0227">DNA damage</keyword>
<dbReference type="AlphaFoldDB" id="F7YXZ5"/>
<reference evidence="12 13" key="1">
    <citation type="submission" date="2010-11" db="EMBL/GenBank/DDBJ databases">
        <title>The complete genome of Thermotoga thermarum DSM 5069.</title>
        <authorList>
            <consortium name="US DOE Joint Genome Institute (JGI-PGF)"/>
            <person name="Lucas S."/>
            <person name="Copeland A."/>
            <person name="Lapidus A."/>
            <person name="Bruce D."/>
            <person name="Goodwin L."/>
            <person name="Pitluck S."/>
            <person name="Kyrpides N."/>
            <person name="Mavromatis K."/>
            <person name="Ivanova N."/>
            <person name="Zeytun A."/>
            <person name="Brettin T."/>
            <person name="Detter J.C."/>
            <person name="Tapia R."/>
            <person name="Han C."/>
            <person name="Land M."/>
            <person name="Hauser L."/>
            <person name="Markowitz V."/>
            <person name="Cheng J.-F."/>
            <person name="Hugenholtz P."/>
            <person name="Woyke T."/>
            <person name="Wu D."/>
            <person name="Spring S."/>
            <person name="Schroeder M."/>
            <person name="Brambilla E."/>
            <person name="Klenk H.-P."/>
            <person name="Eisen J.A."/>
        </authorList>
    </citation>
    <scope>NUCLEOTIDE SEQUENCE [LARGE SCALE GENOMIC DNA]</scope>
    <source>
        <strain evidence="12 13">DSM 5069</strain>
    </source>
</reference>
<dbReference type="InterPro" id="IPR041471">
    <property type="entry name" value="UvrB_inter"/>
</dbReference>
<keyword evidence="8 9" id="KW-0234">DNA repair</keyword>
<keyword evidence="2 9" id="KW-0547">Nucleotide-binding</keyword>
<dbReference type="SMART" id="SM00490">
    <property type="entry name" value="HELICc"/>
    <property type="match status" value="1"/>
</dbReference>
<dbReference type="Pfam" id="PF02559">
    <property type="entry name" value="CarD_TRCF_RID"/>
    <property type="match status" value="1"/>
</dbReference>
<evidence type="ECO:0000256" key="7">
    <source>
        <dbReference type="ARBA" id="ARBA00023125"/>
    </source>
</evidence>
<dbReference type="CDD" id="cd17991">
    <property type="entry name" value="DEXHc_TRCF"/>
    <property type="match status" value="1"/>
</dbReference>
<dbReference type="GO" id="GO:0006355">
    <property type="term" value="P:regulation of DNA-templated transcription"/>
    <property type="evidence" value="ECO:0007669"/>
    <property type="project" value="UniProtKB-UniRule"/>
</dbReference>
<dbReference type="KEGG" id="tta:Theth_0710"/>
<dbReference type="InterPro" id="IPR036101">
    <property type="entry name" value="CarD-like/TRCF_RID_sf"/>
</dbReference>
<dbReference type="InterPro" id="IPR014001">
    <property type="entry name" value="Helicase_ATP-bd"/>
</dbReference>
<dbReference type="PATRIC" id="fig|688269.3.peg.734"/>
<dbReference type="STRING" id="688269.Theth_0710"/>
<dbReference type="InterPro" id="IPR011545">
    <property type="entry name" value="DEAD/DEAH_box_helicase_dom"/>
</dbReference>
<dbReference type="Gene3D" id="3.40.50.300">
    <property type="entry name" value="P-loop containing nucleotide triphosphate hydrolases"/>
    <property type="match status" value="2"/>
</dbReference>
<keyword evidence="6 9" id="KW-0067">ATP-binding</keyword>
<dbReference type="Gene3D" id="3.90.1150.50">
    <property type="entry name" value="Transcription-repair-coupling factor, D7 domain"/>
    <property type="match status" value="1"/>
</dbReference>
<protein>
    <recommendedName>
        <fullName evidence="9">Transcription-repair-coupling factor</fullName>
        <shortName evidence="9">TRCF</shortName>
        <ecNumber evidence="9">3.6.4.-</ecNumber>
    </recommendedName>
</protein>
<keyword evidence="7 9" id="KW-0238">DNA-binding</keyword>
<evidence type="ECO:0000256" key="9">
    <source>
        <dbReference type="HAMAP-Rule" id="MF_00969"/>
    </source>
</evidence>
<comment type="similarity">
    <text evidence="9">In the N-terminal section; belongs to the UvrB family.</text>
</comment>
<dbReference type="GO" id="GO:0016787">
    <property type="term" value="F:hydrolase activity"/>
    <property type="evidence" value="ECO:0007669"/>
    <property type="project" value="UniProtKB-KW"/>
</dbReference>
<evidence type="ECO:0000313" key="13">
    <source>
        <dbReference type="Proteomes" id="UP000006804"/>
    </source>
</evidence>
<dbReference type="SMART" id="SM00487">
    <property type="entry name" value="DEXDc"/>
    <property type="match status" value="1"/>
</dbReference>
<accession>F7YXZ5</accession>
<dbReference type="HOGENOM" id="CLU_005122_1_3_0"/>
<evidence type="ECO:0000256" key="6">
    <source>
        <dbReference type="ARBA" id="ARBA00022840"/>
    </source>
</evidence>
<dbReference type="Pfam" id="PF03461">
    <property type="entry name" value="TRCF"/>
    <property type="match status" value="1"/>
</dbReference>
<dbReference type="Proteomes" id="UP000006804">
    <property type="component" value="Chromosome"/>
</dbReference>
<evidence type="ECO:0000256" key="4">
    <source>
        <dbReference type="ARBA" id="ARBA00022801"/>
    </source>
</evidence>
<dbReference type="InterPro" id="IPR003711">
    <property type="entry name" value="CarD-like/TRCF_RID"/>
</dbReference>
<dbReference type="HAMAP" id="MF_00969">
    <property type="entry name" value="TRCF"/>
    <property type="match status" value="1"/>
</dbReference>
<feature type="domain" description="Helicase ATP-binding" evidence="10">
    <location>
        <begin position="428"/>
        <end position="589"/>
    </location>
</feature>
<dbReference type="InterPro" id="IPR005118">
    <property type="entry name" value="TRCF_C"/>
</dbReference>
<dbReference type="SUPFAM" id="SSF141259">
    <property type="entry name" value="CarD-like"/>
    <property type="match status" value="1"/>
</dbReference>
<name>F7YXZ5_9THEM</name>
<evidence type="ECO:0000256" key="5">
    <source>
        <dbReference type="ARBA" id="ARBA00022806"/>
    </source>
</evidence>
<keyword evidence="1 9" id="KW-0963">Cytoplasm</keyword>
<keyword evidence="5" id="KW-0347">Helicase</keyword>
<dbReference type="PANTHER" id="PTHR47964">
    <property type="entry name" value="ATP-DEPENDENT DNA HELICASE HOMOLOG RECG, CHLOROPLASTIC"/>
    <property type="match status" value="1"/>
</dbReference>
<evidence type="ECO:0000259" key="10">
    <source>
        <dbReference type="PROSITE" id="PS51192"/>
    </source>
</evidence>
<dbReference type="Pfam" id="PF00270">
    <property type="entry name" value="DEAD"/>
    <property type="match status" value="1"/>
</dbReference>
<organism evidence="12 13">
    <name type="scientific">Pseudothermotoga thermarum DSM 5069</name>
    <dbReference type="NCBI Taxonomy" id="688269"/>
    <lineage>
        <taxon>Bacteria</taxon>
        <taxon>Thermotogati</taxon>
        <taxon>Thermotogota</taxon>
        <taxon>Thermotogae</taxon>
        <taxon>Thermotogales</taxon>
        <taxon>Thermotogaceae</taxon>
        <taxon>Pseudothermotoga</taxon>
    </lineage>
</organism>